<dbReference type="SUPFAM" id="SSF48371">
    <property type="entry name" value="ARM repeat"/>
    <property type="match status" value="1"/>
</dbReference>
<gene>
    <name evidence="1" type="ORF">RMAR00112_LOCUS9957</name>
</gene>
<dbReference type="SMART" id="SM00567">
    <property type="entry name" value="EZ_HEAT"/>
    <property type="match status" value="7"/>
</dbReference>
<name>A0A7S2ZJB6_9RHOD</name>
<sequence length="577" mass="62649">MAFVGFGTSFVSRRGEPGEVCRRRAHRCGPRGRMVHSVRMEEATGEDQKSEEEIFEEAMTLMDMGTAESERKALTLSRNLSPTKELELLMIIMDKSENEIVEAAATVMLAQFARKNPESTDKCVEILCDRLSSNEYDLGIRSAAATGLGELKHEGSFEALRRAFYEETEWAVQYAVLAALGNLGDTKALPLLIDALGSNIRMLVQRSINSLGELRDPSAIPHLLELVGKVDVVVEQSLAQALGSFTSYPKVVTVLREMANSENPLTCFAAEEALQSAEVAQDPDTAQNGGDKDAPSMNYTIRELLERSFEQAHPSSRADRTLPLAHKEAEAEFQRMSPARQAEYKALCEQLKDGTIEDERAIAAIRLRSFPRGLKEEAVNQAGALNDPSQRVRASVLNLVSHNPTVLASVLLGDPDQNVRSSACSALVECGEMEASVLATIVAFQNDTHWIVRVSAAIALGSYAVNDKRAFDVLAESLCLKDGVPFAEGLKPPDALAVQCHAITSLGFVGNAEAVPLLDMMSRSSEVKVRLRTAAALGFLADSQSLVILSRLVEDDDGEVVENAVASRARLLEEGGC</sequence>
<dbReference type="PANTHER" id="PTHR12697">
    <property type="entry name" value="PBS LYASE HEAT-LIKE PROTEIN"/>
    <property type="match status" value="1"/>
</dbReference>
<dbReference type="InterPro" id="IPR016024">
    <property type="entry name" value="ARM-type_fold"/>
</dbReference>
<protein>
    <recommendedName>
        <fullName evidence="2">Phycocyanin alpha phycocyanobilin lyase</fullName>
    </recommendedName>
</protein>
<evidence type="ECO:0008006" key="2">
    <source>
        <dbReference type="Google" id="ProtNLM"/>
    </source>
</evidence>
<dbReference type="Gene3D" id="1.25.10.10">
    <property type="entry name" value="Leucine-rich Repeat Variant"/>
    <property type="match status" value="3"/>
</dbReference>
<dbReference type="InterPro" id="IPR004155">
    <property type="entry name" value="PBS_lyase_HEAT"/>
</dbReference>
<organism evidence="1">
    <name type="scientific">Rhodosorus marinus</name>
    <dbReference type="NCBI Taxonomy" id="101924"/>
    <lineage>
        <taxon>Eukaryota</taxon>
        <taxon>Rhodophyta</taxon>
        <taxon>Stylonematophyceae</taxon>
        <taxon>Stylonematales</taxon>
        <taxon>Stylonemataceae</taxon>
        <taxon>Rhodosorus</taxon>
    </lineage>
</organism>
<dbReference type="PANTHER" id="PTHR12697:SF39">
    <property type="entry name" value="SLR1687 PROTEIN"/>
    <property type="match status" value="1"/>
</dbReference>
<dbReference type="EMBL" id="HBHW01012719">
    <property type="protein sequence ID" value="CAE0041992.1"/>
    <property type="molecule type" value="Transcribed_RNA"/>
</dbReference>
<dbReference type="AlphaFoldDB" id="A0A7S2ZJB6"/>
<reference evidence="1" key="1">
    <citation type="submission" date="2021-01" db="EMBL/GenBank/DDBJ databases">
        <authorList>
            <person name="Corre E."/>
            <person name="Pelletier E."/>
            <person name="Niang G."/>
            <person name="Scheremetjew M."/>
            <person name="Finn R."/>
            <person name="Kale V."/>
            <person name="Holt S."/>
            <person name="Cochrane G."/>
            <person name="Meng A."/>
            <person name="Brown T."/>
            <person name="Cohen L."/>
        </authorList>
    </citation>
    <scope>NUCLEOTIDE SEQUENCE</scope>
    <source>
        <strain evidence="1">CCMP 769</strain>
    </source>
</reference>
<evidence type="ECO:0000313" key="1">
    <source>
        <dbReference type="EMBL" id="CAE0041992.1"/>
    </source>
</evidence>
<dbReference type="Pfam" id="PF13646">
    <property type="entry name" value="HEAT_2"/>
    <property type="match status" value="3"/>
</dbReference>
<dbReference type="GO" id="GO:0016491">
    <property type="term" value="F:oxidoreductase activity"/>
    <property type="evidence" value="ECO:0007669"/>
    <property type="project" value="TreeGrafter"/>
</dbReference>
<proteinExistence type="predicted"/>
<accession>A0A7S2ZJB6</accession>
<dbReference type="InterPro" id="IPR011989">
    <property type="entry name" value="ARM-like"/>
</dbReference>